<sequence length="640" mass="71832">MGGAARRAVVGGVARRDRGVPGPARAYGNLGDLPDAGRHLGAWISARRRDFRNGRLDAHEVEMLAVAGIDVSVHGVAARQATSAANARDQWKERIAALDRYRDEFGHVDVPMRYVTPDGFRLGRWLQRCRGLQREGRLPAEREEALVQRGVEFDPDTERWLWCLGELAAFRSEHGHGNVPHTYRTSDGYLLGSWLHRCRQAHRDGTLADNRAKALRALGVDLGLSRSEQLAENWGTWLRALAAFREEHGHVQVPVAYVTSEGRKLGTWLATCRTSHRKGTLSVERTADLAALGVELNGSSVLARRTKQEIWDGWVEALIAYRSVHGDVDVPRDYVTPLGAKLGEWLHRCRAAARQGRLPAERRKQLRQLGVALPRRNAIGGHSPAARRARWRRGIAALRQFAAEHGHANPSATFIDADGFRVGGWLTTKRQEYRAGRLTDAEIAELTRLGARLDTAQGSNKNESWQEFDQGRWDEWIRLLTEYIAEYGNAYVANSYVTPAGDSLGMWLSNCRRWYRDGTLRPDRRDQLVALGADLVHNGDSLDERWNRWIRALTDYIDEHHEDPPGKYKTPDGLALGQWLATQRMYFRKGKLSLAREADLRRAGATLNRMDGRKYPLDRDEGPGPVAQLPAFPAQSGIGN</sequence>
<evidence type="ECO:0000256" key="1">
    <source>
        <dbReference type="SAM" id="MobiDB-lite"/>
    </source>
</evidence>
<dbReference type="Gene3D" id="6.10.140.530">
    <property type="match status" value="7"/>
</dbReference>
<feature type="domain" description="Helicase-associated" evidence="2">
    <location>
        <begin position="388"/>
        <end position="450"/>
    </location>
</feature>
<evidence type="ECO:0000313" key="3">
    <source>
        <dbReference type="EMBL" id="TLG11496.1"/>
    </source>
</evidence>
<feature type="region of interest" description="Disordered" evidence="1">
    <location>
        <begin position="612"/>
        <end position="640"/>
    </location>
</feature>
<dbReference type="PANTHER" id="PTHR33418:SF1">
    <property type="entry name" value="HELICASE-ASSOCIATED DOMAIN-CONTAINING PROTEIN"/>
    <property type="match status" value="1"/>
</dbReference>
<evidence type="ECO:0000259" key="2">
    <source>
        <dbReference type="Pfam" id="PF03457"/>
    </source>
</evidence>
<comment type="caution">
    <text evidence="3">The sequence shown here is derived from an EMBL/GenBank/DDBJ whole genome shotgun (WGS) entry which is preliminary data.</text>
</comment>
<dbReference type="EMBL" id="VBUU01000010">
    <property type="protein sequence ID" value="TLG11496.1"/>
    <property type="molecule type" value="Genomic_DNA"/>
</dbReference>
<organism evidence="3 4">
    <name type="scientific">Nocardia cyriacigeorgica</name>
    <dbReference type="NCBI Taxonomy" id="135487"/>
    <lineage>
        <taxon>Bacteria</taxon>
        <taxon>Bacillati</taxon>
        <taxon>Actinomycetota</taxon>
        <taxon>Actinomycetes</taxon>
        <taxon>Mycobacteriales</taxon>
        <taxon>Nocardiaceae</taxon>
        <taxon>Nocardia</taxon>
    </lineage>
</organism>
<evidence type="ECO:0000313" key="4">
    <source>
        <dbReference type="Proteomes" id="UP000308349"/>
    </source>
</evidence>
<dbReference type="PANTHER" id="PTHR33418">
    <property type="entry name" value="HELICASE-ASSOCIATED"/>
    <property type="match status" value="1"/>
</dbReference>
<feature type="compositionally biased region" description="Basic and acidic residues" evidence="1">
    <location>
        <begin position="612"/>
        <end position="622"/>
    </location>
</feature>
<gene>
    <name evidence="3" type="ORF">FEK35_12430</name>
</gene>
<dbReference type="AlphaFoldDB" id="A0A5R8PFG0"/>
<feature type="domain" description="Helicase-associated" evidence="2">
    <location>
        <begin position="157"/>
        <end position="220"/>
    </location>
</feature>
<dbReference type="Pfam" id="PF03457">
    <property type="entry name" value="HA"/>
    <property type="match status" value="7"/>
</dbReference>
<name>A0A5R8PFG0_9NOCA</name>
<accession>A0A5R8PFG0</accession>
<feature type="domain" description="Helicase-associated" evidence="2">
    <location>
        <begin position="472"/>
        <end position="532"/>
    </location>
</feature>
<dbReference type="InterPro" id="IPR005114">
    <property type="entry name" value="Helicase_assoc"/>
</dbReference>
<dbReference type="Proteomes" id="UP000308349">
    <property type="component" value="Unassembled WGS sequence"/>
</dbReference>
<reference evidence="3 4" key="1">
    <citation type="submission" date="2019-05" db="EMBL/GenBank/DDBJ databases">
        <title>Genomes sequences of two Nocardia cyriacigeorgica environmental isolates, type strains Nocardia asteroides ATCC 19247 and Nocardia cyriacigeorgica DSM 44484.</title>
        <authorList>
            <person name="Vautrin F."/>
            <person name="Bergeron E."/>
            <person name="Dubost A."/>
            <person name="Abrouk D."/>
            <person name="Rodriguez Nava V."/>
            <person name="Pujic P."/>
        </authorList>
    </citation>
    <scope>NUCLEOTIDE SEQUENCE [LARGE SCALE GENOMIC DNA]</scope>
    <source>
        <strain evidence="3 4">EML 1456</strain>
    </source>
</reference>
<feature type="domain" description="Helicase-associated" evidence="2">
    <location>
        <begin position="88"/>
        <end position="148"/>
    </location>
</feature>
<proteinExistence type="predicted"/>
<protein>
    <recommendedName>
        <fullName evidence="2">Helicase-associated domain-containing protein</fullName>
    </recommendedName>
</protein>
<feature type="domain" description="Helicase-associated" evidence="2">
    <location>
        <begin position="232"/>
        <end position="294"/>
    </location>
</feature>
<feature type="domain" description="Helicase-associated" evidence="2">
    <location>
        <begin position="543"/>
        <end position="603"/>
    </location>
</feature>
<feature type="domain" description="Helicase-associated" evidence="2">
    <location>
        <begin position="308"/>
        <end position="371"/>
    </location>
</feature>
<dbReference type="OrthoDB" id="9776021at2"/>